<protein>
    <submittedName>
        <fullName evidence="2">Similar to stage IV sporulation protein</fullName>
    </submittedName>
</protein>
<reference evidence="2 3" key="1">
    <citation type="submission" date="2016-10" db="EMBL/GenBank/DDBJ databases">
        <authorList>
            <person name="de Groot N.N."/>
        </authorList>
    </citation>
    <scope>NUCLEOTIDE SEQUENCE [LARGE SCALE GENOMIC DNA]</scope>
    <source>
        <strain evidence="2 3">DSM 21650</strain>
    </source>
</reference>
<sequence>MLIIRIWNYFRGYVIIKIEGLTLEKFINLAIAKNILLWDITRIDYTTLKAKVSIPGFKALKDVVQKVGCRVSIIEKKGYPFFISKFKYRKMLGIGLVLSIIVVIFFTSFIWSIEIVGNERIKDDEITKILLSMKIKEGARKSVVAKSEISNMLLLKIQDLSYASVEIHGTRMMVEVRERNLGPEEIKEDIPCNIIASKKAVIEKIIVKRGKAIVREGEVVKEGDVLISGTINDERMESPLLVHSEGSVIAKTWYKEIIEEPIIKSINEETGKTFITREIKIGDKIIGLMSGEIPFKNYIEEKKVKEIGDLGIIKLPLSVTQHVFKEVKVINIKQDIDALKKTIAVRGTQQLMKKLSKESSVISKDVRYSIEDNILITEVIIEVNEDIGIKERITTLENQED</sequence>
<dbReference type="EMBL" id="FNQE01000024">
    <property type="protein sequence ID" value="SDZ19904.1"/>
    <property type="molecule type" value="Genomic_DNA"/>
</dbReference>
<keyword evidence="1" id="KW-1133">Transmembrane helix</keyword>
<organism evidence="2 3">
    <name type="scientific">Proteiniborus ethanoligenes</name>
    <dbReference type="NCBI Taxonomy" id="415015"/>
    <lineage>
        <taxon>Bacteria</taxon>
        <taxon>Bacillati</taxon>
        <taxon>Bacillota</taxon>
        <taxon>Clostridia</taxon>
        <taxon>Eubacteriales</taxon>
        <taxon>Proteiniborus</taxon>
    </lineage>
</organism>
<dbReference type="Pfam" id="PF06898">
    <property type="entry name" value="YqfD"/>
    <property type="match status" value="1"/>
</dbReference>
<dbReference type="Proteomes" id="UP000198625">
    <property type="component" value="Unassembled WGS sequence"/>
</dbReference>
<dbReference type="STRING" id="415015.SAMN05660462_02188"/>
<gene>
    <name evidence="2" type="ORF">SAMN05660462_02188</name>
</gene>
<proteinExistence type="predicted"/>
<keyword evidence="3" id="KW-1185">Reference proteome</keyword>
<dbReference type="NCBIfam" id="TIGR02876">
    <property type="entry name" value="spore_yqfD"/>
    <property type="match status" value="1"/>
</dbReference>
<keyword evidence="1" id="KW-0472">Membrane</keyword>
<dbReference type="OrthoDB" id="1640349at2"/>
<keyword evidence="1" id="KW-0812">Transmembrane</keyword>
<accession>A0A1H3R263</accession>
<dbReference type="AlphaFoldDB" id="A0A1H3R263"/>
<dbReference type="RefSeq" id="WP_091731094.1">
    <property type="nucleotide sequence ID" value="NZ_FNQE01000024.1"/>
</dbReference>
<feature type="transmembrane region" description="Helical" evidence="1">
    <location>
        <begin position="91"/>
        <end position="113"/>
    </location>
</feature>
<evidence type="ECO:0000313" key="3">
    <source>
        <dbReference type="Proteomes" id="UP000198625"/>
    </source>
</evidence>
<evidence type="ECO:0000256" key="1">
    <source>
        <dbReference type="SAM" id="Phobius"/>
    </source>
</evidence>
<name>A0A1H3R263_9FIRM</name>
<dbReference type="InterPro" id="IPR010690">
    <property type="entry name" value="YqfD"/>
</dbReference>
<dbReference type="PIRSF" id="PIRSF029895">
    <property type="entry name" value="SpoIV"/>
    <property type="match status" value="1"/>
</dbReference>
<evidence type="ECO:0000313" key="2">
    <source>
        <dbReference type="EMBL" id="SDZ19904.1"/>
    </source>
</evidence>